<evidence type="ECO:0000256" key="1">
    <source>
        <dbReference type="SAM" id="MobiDB-lite"/>
    </source>
</evidence>
<accession>A0A841PGD9</accession>
<dbReference type="RefSeq" id="WP_184872340.1">
    <property type="nucleotide sequence ID" value="NZ_JACHEF010000002.1"/>
</dbReference>
<comment type="caution">
    <text evidence="2">The sequence shown here is derived from an EMBL/GenBank/DDBJ whole genome shotgun (WGS) entry which is preliminary data.</text>
</comment>
<feature type="region of interest" description="Disordered" evidence="1">
    <location>
        <begin position="1"/>
        <end position="52"/>
    </location>
</feature>
<dbReference type="EMBL" id="JACHEF010000002">
    <property type="protein sequence ID" value="MBB6409252.1"/>
    <property type="molecule type" value="Genomic_DNA"/>
</dbReference>
<dbReference type="AlphaFoldDB" id="A0A841PGD9"/>
<proteinExistence type="predicted"/>
<reference evidence="2 3" key="1">
    <citation type="submission" date="2020-08" db="EMBL/GenBank/DDBJ databases">
        <title>Genomic Encyclopedia of Type Strains, Phase IV (KMG-IV): sequencing the most valuable type-strain genomes for metagenomic binning, comparative biology and taxonomic classification.</title>
        <authorList>
            <person name="Goeker M."/>
        </authorList>
    </citation>
    <scope>NUCLEOTIDE SEQUENCE [LARGE SCALE GENOMIC DNA]</scope>
    <source>
        <strain evidence="2 3">DSM 100039</strain>
    </source>
</reference>
<gene>
    <name evidence="2" type="ORF">HNQ71_001917</name>
</gene>
<name>A0A841PGD9_9HYPH</name>
<evidence type="ECO:0000313" key="2">
    <source>
        <dbReference type="EMBL" id="MBB6409252.1"/>
    </source>
</evidence>
<evidence type="ECO:0000313" key="3">
    <source>
        <dbReference type="Proteomes" id="UP000556329"/>
    </source>
</evidence>
<dbReference type="Proteomes" id="UP000556329">
    <property type="component" value="Unassembled WGS sequence"/>
</dbReference>
<feature type="compositionally biased region" description="Polar residues" evidence="1">
    <location>
        <begin position="1"/>
        <end position="10"/>
    </location>
</feature>
<sequence length="74" mass="8075">MEWITVSISPDWTRHDRAPSPKPAWQASMRSQGSLTTRQGARKADPDGLTSPGMVCRVSGSIRSFEQLAVTFAA</sequence>
<protein>
    <submittedName>
        <fullName evidence="2">Uncharacterized protein</fullName>
    </submittedName>
</protein>
<organism evidence="2 3">
    <name type="scientific">Mesorhizobium sangaii</name>
    <dbReference type="NCBI Taxonomy" id="505389"/>
    <lineage>
        <taxon>Bacteria</taxon>
        <taxon>Pseudomonadati</taxon>
        <taxon>Pseudomonadota</taxon>
        <taxon>Alphaproteobacteria</taxon>
        <taxon>Hyphomicrobiales</taxon>
        <taxon>Phyllobacteriaceae</taxon>
        <taxon>Mesorhizobium</taxon>
    </lineage>
</organism>
<feature type="compositionally biased region" description="Polar residues" evidence="1">
    <location>
        <begin position="28"/>
        <end position="39"/>
    </location>
</feature>
<keyword evidence="3" id="KW-1185">Reference proteome</keyword>